<evidence type="ECO:0000259" key="6">
    <source>
        <dbReference type="Pfam" id="PF07992"/>
    </source>
</evidence>
<gene>
    <name evidence="7" type="ORF">E1757_35240</name>
</gene>
<protein>
    <submittedName>
        <fullName evidence="7">NAD(P)/FAD-dependent oxidoreductase</fullName>
    </submittedName>
</protein>
<dbReference type="EMBL" id="SMRT01000041">
    <property type="protein sequence ID" value="TDF88597.1"/>
    <property type="molecule type" value="Genomic_DNA"/>
</dbReference>
<dbReference type="SUPFAM" id="SSF51905">
    <property type="entry name" value="FAD/NAD(P)-binding domain"/>
    <property type="match status" value="2"/>
</dbReference>
<evidence type="ECO:0000256" key="3">
    <source>
        <dbReference type="ARBA" id="ARBA00022827"/>
    </source>
</evidence>
<evidence type="ECO:0000256" key="5">
    <source>
        <dbReference type="ARBA" id="ARBA00023027"/>
    </source>
</evidence>
<proteinExistence type="inferred from homology"/>
<evidence type="ECO:0000256" key="4">
    <source>
        <dbReference type="ARBA" id="ARBA00023002"/>
    </source>
</evidence>
<keyword evidence="8" id="KW-1185">Reference proteome</keyword>
<dbReference type="InterPro" id="IPR036188">
    <property type="entry name" value="FAD/NAD-bd_sf"/>
</dbReference>
<keyword evidence="5" id="KW-0520">NAD</keyword>
<evidence type="ECO:0000313" key="7">
    <source>
        <dbReference type="EMBL" id="TDF88597.1"/>
    </source>
</evidence>
<dbReference type="Gene3D" id="3.50.50.100">
    <property type="match status" value="1"/>
</dbReference>
<keyword evidence="2" id="KW-0285">Flavoprotein</keyword>
<keyword evidence="4" id="KW-0560">Oxidoreductase</keyword>
<dbReference type="PRINTS" id="PR00411">
    <property type="entry name" value="PNDRDTASEI"/>
</dbReference>
<dbReference type="InterPro" id="IPR045024">
    <property type="entry name" value="NDH-2"/>
</dbReference>
<dbReference type="GO" id="GO:0003954">
    <property type="term" value="F:NADH dehydrogenase activity"/>
    <property type="evidence" value="ECO:0007669"/>
    <property type="project" value="InterPro"/>
</dbReference>
<comment type="similarity">
    <text evidence="1">Belongs to the NADH dehydrogenase family.</text>
</comment>
<comment type="caution">
    <text evidence="7">The sequence shown here is derived from an EMBL/GenBank/DDBJ whole genome shotgun (WGS) entry which is preliminary data.</text>
</comment>
<dbReference type="RefSeq" id="WP_133237106.1">
    <property type="nucleotide sequence ID" value="NZ_SMRT01000041.1"/>
</dbReference>
<sequence length="406" mass="44645">MKRIVVIGGGFAGMWGAIGAARKLHELKVASNEVEIVLINREPYFGVRPRFYEKDPQNFRFLLNQVLEPAGIRLIEGEVRQIDTQSQQVIVYQKEKQIEIAYDRLVFTAGSQMVLPDISGLREHAYSADTYQDAVKLERHINGLSDLPDVEGKYAAAVIGAGFTGIEIAAELTSRLAEVAKKEKKESEVRVVLIDRNPVVGCELGANPWPIIEQALNDMHVVIYTNETVTSVEPEGLTLKSGKYLPSLTTVCSAGVKASPLAENFPVEKDNLGRLPVDPYLRVEGLPSVFAAGDTARAKTDETHVSMMSCQHAMPQGKVAGHNVVCDLFGLTGVPYKQERYGTCLDLGPWGALITAGWDRIPQVQGKEAKKIKQQINQSIIYPPLSGNLEELFEAANLDTMYPDIV</sequence>
<evidence type="ECO:0000313" key="8">
    <source>
        <dbReference type="Proteomes" id="UP000295636"/>
    </source>
</evidence>
<keyword evidence="3" id="KW-0274">FAD</keyword>
<name>A0A4R5K6I2_9BACL</name>
<dbReference type="Pfam" id="PF07992">
    <property type="entry name" value="Pyr_redox_2"/>
    <property type="match status" value="1"/>
</dbReference>
<evidence type="ECO:0000256" key="2">
    <source>
        <dbReference type="ARBA" id="ARBA00022630"/>
    </source>
</evidence>
<organism evidence="7 8">
    <name type="scientific">Paenibacillus piri</name>
    <dbReference type="NCBI Taxonomy" id="2547395"/>
    <lineage>
        <taxon>Bacteria</taxon>
        <taxon>Bacillati</taxon>
        <taxon>Bacillota</taxon>
        <taxon>Bacilli</taxon>
        <taxon>Bacillales</taxon>
        <taxon>Paenibacillaceae</taxon>
        <taxon>Paenibacillus</taxon>
    </lineage>
</organism>
<dbReference type="OrthoDB" id="2641866at2"/>
<dbReference type="Proteomes" id="UP000295636">
    <property type="component" value="Unassembled WGS sequence"/>
</dbReference>
<dbReference type="PANTHER" id="PTHR43706">
    <property type="entry name" value="NADH DEHYDROGENASE"/>
    <property type="match status" value="1"/>
</dbReference>
<dbReference type="AlphaFoldDB" id="A0A4R5K6I2"/>
<accession>A0A4R5K6I2</accession>
<dbReference type="PRINTS" id="PR00368">
    <property type="entry name" value="FADPNR"/>
</dbReference>
<feature type="domain" description="FAD/NAD(P)-binding" evidence="6">
    <location>
        <begin position="3"/>
        <end position="317"/>
    </location>
</feature>
<dbReference type="PANTHER" id="PTHR43706:SF45">
    <property type="entry name" value="NADH DEHYDROGENASE-LIKE PROTEIN RV1812C"/>
    <property type="match status" value="1"/>
</dbReference>
<reference evidence="7 8" key="1">
    <citation type="submission" date="2019-03" db="EMBL/GenBank/DDBJ databases">
        <title>This is whole genome sequence of Paenibacillus sp MS74 strain.</title>
        <authorList>
            <person name="Trinh H.N."/>
        </authorList>
    </citation>
    <scope>NUCLEOTIDE SEQUENCE [LARGE SCALE GENOMIC DNA]</scope>
    <source>
        <strain evidence="7 8">MS74</strain>
    </source>
</reference>
<evidence type="ECO:0000256" key="1">
    <source>
        <dbReference type="ARBA" id="ARBA00005272"/>
    </source>
</evidence>
<dbReference type="InterPro" id="IPR023753">
    <property type="entry name" value="FAD/NAD-binding_dom"/>
</dbReference>